<dbReference type="AlphaFoldDB" id="A0A922J4S5"/>
<accession>A0A922J4S5</accession>
<comment type="caution">
    <text evidence="1">The sequence shown here is derived from an EMBL/GenBank/DDBJ whole genome shotgun (WGS) entry which is preliminary data.</text>
</comment>
<name>A0A922J4S5_CARIL</name>
<dbReference type="GO" id="GO:0008081">
    <property type="term" value="F:phosphoric diester hydrolase activity"/>
    <property type="evidence" value="ECO:0007669"/>
    <property type="project" value="TreeGrafter"/>
</dbReference>
<reference evidence="1" key="1">
    <citation type="submission" date="2021-01" db="EMBL/GenBank/DDBJ databases">
        <authorList>
            <person name="Lovell J.T."/>
            <person name="Bentley N."/>
            <person name="Bhattarai G."/>
            <person name="Jenkins J.W."/>
            <person name="Sreedasyam A."/>
            <person name="Alarcon Y."/>
            <person name="Bock C."/>
            <person name="Boston L."/>
            <person name="Carlson J."/>
            <person name="Cervantes K."/>
            <person name="Clermont K."/>
            <person name="Krom N."/>
            <person name="Kubenka K."/>
            <person name="Mamidi S."/>
            <person name="Mattison C."/>
            <person name="Monteros M."/>
            <person name="Pisani C."/>
            <person name="Plott C."/>
            <person name="Rajasekar S."/>
            <person name="Rhein H.S."/>
            <person name="Rohla C."/>
            <person name="Song M."/>
            <person name="Hilaire R.S."/>
            <person name="Shu S."/>
            <person name="Wells L."/>
            <person name="Wang X."/>
            <person name="Webber J."/>
            <person name="Heerema R.J."/>
            <person name="Klein P."/>
            <person name="Conner P."/>
            <person name="Grauke L."/>
            <person name="Grimwood J."/>
            <person name="Schmutz J."/>
            <person name="Randall J.J."/>
        </authorList>
    </citation>
    <scope>NUCLEOTIDE SEQUENCE</scope>
    <source>
        <tissue evidence="1">Leaf</tissue>
    </source>
</reference>
<gene>
    <name evidence="1" type="ORF">I3842_10G099300</name>
</gene>
<evidence type="ECO:0000313" key="1">
    <source>
        <dbReference type="EMBL" id="KAG6692154.1"/>
    </source>
</evidence>
<dbReference type="PANTHER" id="PTHR13593">
    <property type="match status" value="1"/>
</dbReference>
<dbReference type="Pfam" id="PF26178">
    <property type="entry name" value="PI-PLC_cat"/>
    <property type="match status" value="1"/>
</dbReference>
<dbReference type="InterPro" id="IPR051057">
    <property type="entry name" value="PI-PLC_domain"/>
</dbReference>
<proteinExistence type="predicted"/>
<dbReference type="EMBL" id="CM031834">
    <property type="protein sequence ID" value="KAG6692154.1"/>
    <property type="molecule type" value="Genomic_DNA"/>
</dbReference>
<protein>
    <submittedName>
        <fullName evidence="1">Uncharacterized protein</fullName>
    </submittedName>
</protein>
<dbReference type="Proteomes" id="UP000811246">
    <property type="component" value="Chromosome 10"/>
</dbReference>
<organism evidence="1 2">
    <name type="scientific">Carya illinoinensis</name>
    <name type="common">Pecan</name>
    <dbReference type="NCBI Taxonomy" id="32201"/>
    <lineage>
        <taxon>Eukaryota</taxon>
        <taxon>Viridiplantae</taxon>
        <taxon>Streptophyta</taxon>
        <taxon>Embryophyta</taxon>
        <taxon>Tracheophyta</taxon>
        <taxon>Spermatophyta</taxon>
        <taxon>Magnoliopsida</taxon>
        <taxon>eudicotyledons</taxon>
        <taxon>Gunneridae</taxon>
        <taxon>Pentapetalae</taxon>
        <taxon>rosids</taxon>
        <taxon>fabids</taxon>
        <taxon>Fagales</taxon>
        <taxon>Juglandaceae</taxon>
        <taxon>Carya</taxon>
    </lineage>
</organism>
<sequence>MSMLEKSVEAEFKNRPTSLFYQNYFPTIPVEAEACKEHSTPLAEMVGTCYKAAGKSMPKFLAVNFYMGSDGGGAGGATDRMNGHTEGCCSAVTACQVALHSWG</sequence>
<dbReference type="PANTHER" id="PTHR13593:SF140">
    <property type="entry name" value="PLC-LIKE PHOSPHODIESTERASE"/>
    <property type="match status" value="1"/>
</dbReference>
<evidence type="ECO:0000313" key="2">
    <source>
        <dbReference type="Proteomes" id="UP000811246"/>
    </source>
</evidence>